<evidence type="ECO:0000313" key="2">
    <source>
        <dbReference type="Proteomes" id="UP001215280"/>
    </source>
</evidence>
<reference evidence="1" key="1">
    <citation type="submission" date="2023-03" db="EMBL/GenBank/DDBJ databases">
        <title>Massive genome expansion in bonnet fungi (Mycena s.s.) driven by repeated elements and novel gene families across ecological guilds.</title>
        <authorList>
            <consortium name="Lawrence Berkeley National Laboratory"/>
            <person name="Harder C.B."/>
            <person name="Miyauchi S."/>
            <person name="Viragh M."/>
            <person name="Kuo A."/>
            <person name="Thoen E."/>
            <person name="Andreopoulos B."/>
            <person name="Lu D."/>
            <person name="Skrede I."/>
            <person name="Drula E."/>
            <person name="Henrissat B."/>
            <person name="Morin E."/>
            <person name="Kohler A."/>
            <person name="Barry K."/>
            <person name="LaButti K."/>
            <person name="Morin E."/>
            <person name="Salamov A."/>
            <person name="Lipzen A."/>
            <person name="Mereny Z."/>
            <person name="Hegedus B."/>
            <person name="Baldrian P."/>
            <person name="Stursova M."/>
            <person name="Weitz H."/>
            <person name="Taylor A."/>
            <person name="Grigoriev I.V."/>
            <person name="Nagy L.G."/>
            <person name="Martin F."/>
            <person name="Kauserud H."/>
        </authorList>
    </citation>
    <scope>NUCLEOTIDE SEQUENCE</scope>
    <source>
        <strain evidence="1">CBHHK188m</strain>
    </source>
</reference>
<gene>
    <name evidence="1" type="ORF">DFH07DRAFT_736737</name>
</gene>
<name>A0AAD7JLS4_9AGAR</name>
<proteinExistence type="predicted"/>
<feature type="non-terminal residue" evidence="1">
    <location>
        <position position="1"/>
    </location>
</feature>
<evidence type="ECO:0000313" key="1">
    <source>
        <dbReference type="EMBL" id="KAJ7767522.1"/>
    </source>
</evidence>
<sequence length="148" mass="17008">ACVARFFNFEAASGYTEGRTLVSAKARPTAVKDWLARGRKWNTVMPLGVVGHKREPGTFVAQWWSWWREIQPSEREWLRPGVLSTPETADWSQLAKLRRRNGLLQVMATLLWWGDHVATDPNYMNEWTGAVTDVLWVLEELLKVGPDE</sequence>
<dbReference type="EMBL" id="JARJLG010000030">
    <property type="protein sequence ID" value="KAJ7767522.1"/>
    <property type="molecule type" value="Genomic_DNA"/>
</dbReference>
<keyword evidence="2" id="KW-1185">Reference proteome</keyword>
<dbReference type="AlphaFoldDB" id="A0AAD7JLS4"/>
<comment type="caution">
    <text evidence="1">The sequence shown here is derived from an EMBL/GenBank/DDBJ whole genome shotgun (WGS) entry which is preliminary data.</text>
</comment>
<protein>
    <submittedName>
        <fullName evidence="1">Uncharacterized protein</fullName>
    </submittedName>
</protein>
<organism evidence="1 2">
    <name type="scientific">Mycena maculata</name>
    <dbReference type="NCBI Taxonomy" id="230809"/>
    <lineage>
        <taxon>Eukaryota</taxon>
        <taxon>Fungi</taxon>
        <taxon>Dikarya</taxon>
        <taxon>Basidiomycota</taxon>
        <taxon>Agaricomycotina</taxon>
        <taxon>Agaricomycetes</taxon>
        <taxon>Agaricomycetidae</taxon>
        <taxon>Agaricales</taxon>
        <taxon>Marasmiineae</taxon>
        <taxon>Mycenaceae</taxon>
        <taxon>Mycena</taxon>
    </lineage>
</organism>
<dbReference type="Proteomes" id="UP001215280">
    <property type="component" value="Unassembled WGS sequence"/>
</dbReference>
<accession>A0AAD7JLS4</accession>